<accession>A0A318LL73</accession>
<evidence type="ECO:0000259" key="1">
    <source>
        <dbReference type="Pfam" id="PF19054"/>
    </source>
</evidence>
<proteinExistence type="predicted"/>
<dbReference type="Pfam" id="PF19054">
    <property type="entry name" value="DUF5753"/>
    <property type="match status" value="1"/>
</dbReference>
<evidence type="ECO:0000313" key="3">
    <source>
        <dbReference type="Proteomes" id="UP000247892"/>
    </source>
</evidence>
<sequence>MRNATGLNLKAAAQAAGETGDKALMQVERGRNLPQVANIDTLLSTYGCRDQLPNFRSLLKNAGKRNWKDWWEYSFPADFVPEQSKLLLSCEASAVRLRMYQAQFVPELFQTGDYAEALVRASMPHASDDEVRLWSRLAEGRQDVLDRPEPPDVQCVLDEAVLRRTVGGHDVLAAQLAHLAELAARPNVDIRVLTEESGAHAGTGGSFTRIALLPELPTYPGIVHVRTAAHDLYYEEPDEIEPFDEVWTLLLEQALSADESLALLEDAAG</sequence>
<keyword evidence="3" id="KW-1185">Reference proteome</keyword>
<organism evidence="2 3">
    <name type="scientific">Prauserella flavalba</name>
    <dbReference type="NCBI Taxonomy" id="1477506"/>
    <lineage>
        <taxon>Bacteria</taxon>
        <taxon>Bacillati</taxon>
        <taxon>Actinomycetota</taxon>
        <taxon>Actinomycetes</taxon>
        <taxon>Pseudonocardiales</taxon>
        <taxon>Pseudonocardiaceae</taxon>
        <taxon>Prauserella</taxon>
    </lineage>
</organism>
<reference evidence="2 3" key="1">
    <citation type="submission" date="2016-07" db="EMBL/GenBank/DDBJ databases">
        <title>Draft genome sequence of Prauserella sp. YIM 121212, isolated from alkaline soil.</title>
        <authorList>
            <person name="Ruckert C."/>
            <person name="Albersmeier A."/>
            <person name="Jiang C.-L."/>
            <person name="Jiang Y."/>
            <person name="Kalinowski J."/>
            <person name="Schneider O."/>
            <person name="Winkler A."/>
            <person name="Zotchev S.B."/>
        </authorList>
    </citation>
    <scope>NUCLEOTIDE SEQUENCE [LARGE SCALE GENOMIC DNA]</scope>
    <source>
        <strain evidence="2 3">YIM 121212</strain>
    </source>
</reference>
<dbReference type="EMBL" id="MASU01000009">
    <property type="protein sequence ID" value="PXY28863.1"/>
    <property type="molecule type" value="Genomic_DNA"/>
</dbReference>
<feature type="domain" description="DUF5753" evidence="1">
    <location>
        <begin position="87"/>
        <end position="265"/>
    </location>
</feature>
<dbReference type="AlphaFoldDB" id="A0A318LL73"/>
<dbReference type="Proteomes" id="UP000247892">
    <property type="component" value="Unassembled WGS sequence"/>
</dbReference>
<name>A0A318LL73_9PSEU</name>
<comment type="caution">
    <text evidence="2">The sequence shown here is derived from an EMBL/GenBank/DDBJ whole genome shotgun (WGS) entry which is preliminary data.</text>
</comment>
<protein>
    <recommendedName>
        <fullName evidence="1">DUF5753 domain-containing protein</fullName>
    </recommendedName>
</protein>
<dbReference type="InterPro" id="IPR043917">
    <property type="entry name" value="DUF5753"/>
</dbReference>
<evidence type="ECO:0000313" key="2">
    <source>
        <dbReference type="EMBL" id="PXY28863.1"/>
    </source>
</evidence>
<gene>
    <name evidence="2" type="ORF">BA062_22465</name>
</gene>